<dbReference type="SUPFAM" id="SSF81321">
    <property type="entry name" value="Family A G protein-coupled receptor-like"/>
    <property type="match status" value="1"/>
</dbReference>
<evidence type="ECO:0000259" key="6">
    <source>
        <dbReference type="PROSITE" id="PS50262"/>
    </source>
</evidence>
<keyword evidence="2 5" id="KW-0812">Transmembrane</keyword>
<proteinExistence type="predicted"/>
<evidence type="ECO:0000256" key="2">
    <source>
        <dbReference type="ARBA" id="ARBA00022692"/>
    </source>
</evidence>
<sequence length="307" mass="35931">MSLPYIGQQITIYFRWFVVIIGIIGNSLNIWIFSSVRTYYRTFCTFYFLIASIDNILYLTTVSISRIIMSGHQIDLTRTSLVWCKIRLYCSSIFVLMSFTCSYLTAIDQFFITSSNVRLRQWSHIKRAHRIIFILILIWLLHGIPGLIFGNITSSTNICMVTNNGYTTYISIYVLTYNSFVLIAFTTAFGYLTYRNIHSRRILAERQVDLQVVKMTLIQIILIAISISPYGIYNAYLVASSQFVKNTDQIVKETFASTITTLFTNVYYGGSFYVFLISSQRFRREIRNRIYFWRRTNRVLSVQQRTI</sequence>
<gene>
    <name evidence="7" type="ORF">EDS130_LOCUS34119</name>
</gene>
<organism evidence="7 8">
    <name type="scientific">Adineta ricciae</name>
    <name type="common">Rotifer</name>
    <dbReference type="NCBI Taxonomy" id="249248"/>
    <lineage>
        <taxon>Eukaryota</taxon>
        <taxon>Metazoa</taxon>
        <taxon>Spiralia</taxon>
        <taxon>Gnathifera</taxon>
        <taxon>Rotifera</taxon>
        <taxon>Eurotatoria</taxon>
        <taxon>Bdelloidea</taxon>
        <taxon>Adinetida</taxon>
        <taxon>Adinetidae</taxon>
        <taxon>Adineta</taxon>
    </lineage>
</organism>
<dbReference type="Gene3D" id="1.20.1070.10">
    <property type="entry name" value="Rhodopsin 7-helix transmembrane proteins"/>
    <property type="match status" value="1"/>
</dbReference>
<dbReference type="EMBL" id="CAJNOJ010000281">
    <property type="protein sequence ID" value="CAF1366382.1"/>
    <property type="molecule type" value="Genomic_DNA"/>
</dbReference>
<keyword evidence="4 5" id="KW-0472">Membrane</keyword>
<comment type="subcellular location">
    <subcellularLocation>
        <location evidence="1">Membrane</location>
    </subcellularLocation>
</comment>
<dbReference type="OrthoDB" id="9990906at2759"/>
<feature type="transmembrane region" description="Helical" evidence="5">
    <location>
        <begin position="131"/>
        <end position="150"/>
    </location>
</feature>
<reference evidence="7" key="1">
    <citation type="submission" date="2021-02" db="EMBL/GenBank/DDBJ databases">
        <authorList>
            <person name="Nowell W R."/>
        </authorList>
    </citation>
    <scope>NUCLEOTIDE SEQUENCE</scope>
</reference>
<name>A0A815IJQ7_ADIRI</name>
<evidence type="ECO:0000313" key="7">
    <source>
        <dbReference type="EMBL" id="CAF1366382.1"/>
    </source>
</evidence>
<keyword evidence="3 5" id="KW-1133">Transmembrane helix</keyword>
<feature type="transmembrane region" description="Helical" evidence="5">
    <location>
        <begin position="170"/>
        <end position="194"/>
    </location>
</feature>
<evidence type="ECO:0000256" key="1">
    <source>
        <dbReference type="ARBA" id="ARBA00004370"/>
    </source>
</evidence>
<protein>
    <recommendedName>
        <fullName evidence="6">G-protein coupled receptors family 1 profile domain-containing protein</fullName>
    </recommendedName>
</protein>
<dbReference type="Proteomes" id="UP000663852">
    <property type="component" value="Unassembled WGS sequence"/>
</dbReference>
<evidence type="ECO:0000256" key="5">
    <source>
        <dbReference type="SAM" id="Phobius"/>
    </source>
</evidence>
<comment type="caution">
    <text evidence="7">The sequence shown here is derived from an EMBL/GenBank/DDBJ whole genome shotgun (WGS) entry which is preliminary data.</text>
</comment>
<dbReference type="PROSITE" id="PS50262">
    <property type="entry name" value="G_PROTEIN_RECEP_F1_2"/>
    <property type="match status" value="1"/>
</dbReference>
<feature type="transmembrane region" description="Helical" evidence="5">
    <location>
        <begin position="256"/>
        <end position="277"/>
    </location>
</feature>
<feature type="transmembrane region" description="Helical" evidence="5">
    <location>
        <begin position="12"/>
        <end position="34"/>
    </location>
</feature>
<evidence type="ECO:0000256" key="3">
    <source>
        <dbReference type="ARBA" id="ARBA00022989"/>
    </source>
</evidence>
<dbReference type="GO" id="GO:0016020">
    <property type="term" value="C:membrane"/>
    <property type="evidence" value="ECO:0007669"/>
    <property type="project" value="UniProtKB-SubCell"/>
</dbReference>
<feature type="transmembrane region" description="Helical" evidence="5">
    <location>
        <begin position="88"/>
        <end position="111"/>
    </location>
</feature>
<evidence type="ECO:0000256" key="4">
    <source>
        <dbReference type="ARBA" id="ARBA00023136"/>
    </source>
</evidence>
<feature type="transmembrane region" description="Helical" evidence="5">
    <location>
        <begin position="215"/>
        <end position="236"/>
    </location>
</feature>
<dbReference type="AlphaFoldDB" id="A0A815IJQ7"/>
<feature type="transmembrane region" description="Helical" evidence="5">
    <location>
        <begin position="46"/>
        <end position="68"/>
    </location>
</feature>
<evidence type="ECO:0000313" key="8">
    <source>
        <dbReference type="Proteomes" id="UP000663852"/>
    </source>
</evidence>
<dbReference type="InterPro" id="IPR017452">
    <property type="entry name" value="GPCR_Rhodpsn_7TM"/>
</dbReference>
<feature type="domain" description="G-protein coupled receptors family 1 profile" evidence="6">
    <location>
        <begin position="25"/>
        <end position="275"/>
    </location>
</feature>
<accession>A0A815IJQ7</accession>